<evidence type="ECO:0000313" key="2">
    <source>
        <dbReference type="EMBL" id="GFR28632.1"/>
    </source>
</evidence>
<dbReference type="AlphaFoldDB" id="A0A8X6M1K9"/>
<name>A0A8X6M1K9_TRICU</name>
<feature type="region of interest" description="Disordered" evidence="1">
    <location>
        <begin position="63"/>
        <end position="84"/>
    </location>
</feature>
<protein>
    <submittedName>
        <fullName evidence="2">Uncharacterized protein</fullName>
    </submittedName>
</protein>
<dbReference type="EMBL" id="BMAO01019138">
    <property type="protein sequence ID" value="GFR28632.1"/>
    <property type="molecule type" value="Genomic_DNA"/>
</dbReference>
<proteinExistence type="predicted"/>
<dbReference type="Proteomes" id="UP000887116">
    <property type="component" value="Unassembled WGS sequence"/>
</dbReference>
<comment type="caution">
    <text evidence="2">The sequence shown here is derived from an EMBL/GenBank/DDBJ whole genome shotgun (WGS) entry which is preliminary data.</text>
</comment>
<organism evidence="2 3">
    <name type="scientific">Trichonephila clavata</name>
    <name type="common">Joro spider</name>
    <name type="synonym">Nephila clavata</name>
    <dbReference type="NCBI Taxonomy" id="2740835"/>
    <lineage>
        <taxon>Eukaryota</taxon>
        <taxon>Metazoa</taxon>
        <taxon>Ecdysozoa</taxon>
        <taxon>Arthropoda</taxon>
        <taxon>Chelicerata</taxon>
        <taxon>Arachnida</taxon>
        <taxon>Araneae</taxon>
        <taxon>Araneomorphae</taxon>
        <taxon>Entelegynae</taxon>
        <taxon>Araneoidea</taxon>
        <taxon>Nephilidae</taxon>
        <taxon>Trichonephila</taxon>
    </lineage>
</organism>
<evidence type="ECO:0000256" key="1">
    <source>
        <dbReference type="SAM" id="MobiDB-lite"/>
    </source>
</evidence>
<evidence type="ECO:0000313" key="3">
    <source>
        <dbReference type="Proteomes" id="UP000887116"/>
    </source>
</evidence>
<reference evidence="2" key="1">
    <citation type="submission" date="2020-07" db="EMBL/GenBank/DDBJ databases">
        <title>Multicomponent nature underlies the extraordinary mechanical properties of spider dragline silk.</title>
        <authorList>
            <person name="Kono N."/>
            <person name="Nakamura H."/>
            <person name="Mori M."/>
            <person name="Yoshida Y."/>
            <person name="Ohtoshi R."/>
            <person name="Malay A.D."/>
            <person name="Moran D.A.P."/>
            <person name="Tomita M."/>
            <person name="Numata K."/>
            <person name="Arakawa K."/>
        </authorList>
    </citation>
    <scope>NUCLEOTIDE SEQUENCE</scope>
</reference>
<accession>A0A8X6M1K9</accession>
<sequence length="113" mass="12903">MSRERVKAHFVAKAQGLAHVGPCLTLMSERGLCSERANDIWDRACRVHVHVLANQELKKRDSLESLKRSAGNQGDQRQPFEKGAKRRGELCLSILADLGYYDIRWKEKLQSIQ</sequence>
<keyword evidence="3" id="KW-1185">Reference proteome</keyword>
<gene>
    <name evidence="2" type="ORF">TNCT_210811</name>
</gene>